<dbReference type="Proteomes" id="UP000295727">
    <property type="component" value="Chromosome 1"/>
</dbReference>
<feature type="signal peptide" evidence="3">
    <location>
        <begin position="1"/>
        <end position="26"/>
    </location>
</feature>
<gene>
    <name evidence="4" type="ORF">E1956_09380</name>
</gene>
<evidence type="ECO:0000256" key="3">
    <source>
        <dbReference type="SAM" id="SignalP"/>
    </source>
</evidence>
<dbReference type="RefSeq" id="WP_134748343.1">
    <property type="nucleotide sequence ID" value="NZ_CP038148.1"/>
</dbReference>
<keyword evidence="5" id="KW-1185">Reference proteome</keyword>
<evidence type="ECO:0000313" key="4">
    <source>
        <dbReference type="EMBL" id="QBQ97365.1"/>
    </source>
</evidence>
<protein>
    <submittedName>
        <fullName evidence="4">DUF2968 domain-containing protein</fullName>
    </submittedName>
</protein>
<keyword evidence="1" id="KW-0175">Coiled coil</keyword>
<accession>A0A4P7CND5</accession>
<dbReference type="InterPro" id="IPR021350">
    <property type="entry name" value="DUF2968"/>
</dbReference>
<feature type="chain" id="PRO_5020406774" evidence="3">
    <location>
        <begin position="27"/>
        <end position="266"/>
    </location>
</feature>
<evidence type="ECO:0000256" key="2">
    <source>
        <dbReference type="SAM" id="MobiDB-lite"/>
    </source>
</evidence>
<keyword evidence="3" id="KW-0732">Signal</keyword>
<dbReference type="EMBL" id="CP038148">
    <property type="protein sequence ID" value="QBQ97365.1"/>
    <property type="molecule type" value="Genomic_DNA"/>
</dbReference>
<evidence type="ECO:0000256" key="1">
    <source>
        <dbReference type="SAM" id="Coils"/>
    </source>
</evidence>
<organism evidence="4 5">
    <name type="scientific">Paraburkholderia pallida</name>
    <dbReference type="NCBI Taxonomy" id="2547399"/>
    <lineage>
        <taxon>Bacteria</taxon>
        <taxon>Pseudomonadati</taxon>
        <taxon>Pseudomonadota</taxon>
        <taxon>Betaproteobacteria</taxon>
        <taxon>Burkholderiales</taxon>
        <taxon>Burkholderiaceae</taxon>
        <taxon>Paraburkholderia</taxon>
    </lineage>
</organism>
<dbReference type="OrthoDB" id="5952682at2"/>
<name>A0A4P7CND5_9BURK</name>
<evidence type="ECO:0000313" key="5">
    <source>
        <dbReference type="Proteomes" id="UP000295727"/>
    </source>
</evidence>
<reference evidence="4 5" key="1">
    <citation type="submission" date="2019-03" db="EMBL/GenBank/DDBJ databases">
        <title>Paraburkholderia sp. 7MH5, isolated from subtropical forest soil.</title>
        <authorList>
            <person name="Gao Z.-H."/>
            <person name="Qiu L.-H."/>
        </authorList>
    </citation>
    <scope>NUCLEOTIDE SEQUENCE [LARGE SCALE GENOMIC DNA]</scope>
    <source>
        <strain evidence="4 5">7MH5</strain>
    </source>
</reference>
<dbReference type="Pfam" id="PF11180">
    <property type="entry name" value="DUF2968"/>
    <property type="match status" value="1"/>
</dbReference>
<feature type="region of interest" description="Disordered" evidence="2">
    <location>
        <begin position="66"/>
        <end position="87"/>
    </location>
</feature>
<sequence>MNDKWRVRQVAVAALMLLGGIQAGCAQSLADQAQAQAKAQAQAQAKAQSAAQTTANVAASTVAEQDPAAASVQPQAESAAQPLPGAPVALTPEEAQQNAAGNVAELQQMIRGSDLNELRTTYNGTYGASLLFYGKEMTYYVALFQNKTFWRVIKTSDETRAEAIYRDFAQKTLQLSDVEIRRTRLEAQKAFTARMIALTQDHANRLQADLTIARQQQALVADQQKQTRAQANALQVEKAAAQDQLRAVQRQVQELQRQVEGGLPVQ</sequence>
<dbReference type="KEGG" id="ppai:E1956_09380"/>
<dbReference type="AlphaFoldDB" id="A0A4P7CND5"/>
<feature type="coiled-coil region" evidence="1">
    <location>
        <begin position="224"/>
        <end position="258"/>
    </location>
</feature>
<proteinExistence type="predicted"/>